<evidence type="ECO:0000313" key="2">
    <source>
        <dbReference type="Proteomes" id="UP000287651"/>
    </source>
</evidence>
<dbReference type="AlphaFoldDB" id="A0A426XUK8"/>
<feature type="non-terminal residue" evidence="1">
    <location>
        <position position="1"/>
    </location>
</feature>
<reference evidence="1 2" key="1">
    <citation type="journal article" date="2014" name="Agronomy (Basel)">
        <title>A Draft Genome Sequence for Ensete ventricosum, the Drought-Tolerant Tree Against Hunger.</title>
        <authorList>
            <person name="Harrison J."/>
            <person name="Moore K.A."/>
            <person name="Paszkiewicz K."/>
            <person name="Jones T."/>
            <person name="Grant M."/>
            <person name="Ambacheew D."/>
            <person name="Muzemil S."/>
            <person name="Studholme D.J."/>
        </authorList>
    </citation>
    <scope>NUCLEOTIDE SEQUENCE [LARGE SCALE GENOMIC DNA]</scope>
</reference>
<protein>
    <submittedName>
        <fullName evidence="1">Uncharacterized protein</fullName>
    </submittedName>
</protein>
<evidence type="ECO:0000313" key="1">
    <source>
        <dbReference type="EMBL" id="RRT43169.1"/>
    </source>
</evidence>
<gene>
    <name evidence="1" type="ORF">B296_00050310</name>
</gene>
<proteinExistence type="predicted"/>
<organism evidence="1 2">
    <name type="scientific">Ensete ventricosum</name>
    <name type="common">Abyssinian banana</name>
    <name type="synonym">Musa ensete</name>
    <dbReference type="NCBI Taxonomy" id="4639"/>
    <lineage>
        <taxon>Eukaryota</taxon>
        <taxon>Viridiplantae</taxon>
        <taxon>Streptophyta</taxon>
        <taxon>Embryophyta</taxon>
        <taxon>Tracheophyta</taxon>
        <taxon>Spermatophyta</taxon>
        <taxon>Magnoliopsida</taxon>
        <taxon>Liliopsida</taxon>
        <taxon>Zingiberales</taxon>
        <taxon>Musaceae</taxon>
        <taxon>Ensete</taxon>
    </lineage>
</organism>
<accession>A0A426XUK8</accession>
<dbReference type="Proteomes" id="UP000287651">
    <property type="component" value="Unassembled WGS sequence"/>
</dbReference>
<name>A0A426XUK8_ENSVE</name>
<comment type="caution">
    <text evidence="1">The sequence shown here is derived from an EMBL/GenBank/DDBJ whole genome shotgun (WGS) entry which is preliminary data.</text>
</comment>
<dbReference type="EMBL" id="AMZH03017321">
    <property type="protein sequence ID" value="RRT43169.1"/>
    <property type="molecule type" value="Genomic_DNA"/>
</dbReference>
<sequence>LFRALSQKFKILAIPNILALGKSYKHDFVKKHDGHKLCTKFRTKSSFDRFITYRLRN</sequence>